<dbReference type="InterPro" id="IPR046945">
    <property type="entry name" value="RHMD-like"/>
</dbReference>
<evidence type="ECO:0000256" key="1">
    <source>
        <dbReference type="ARBA" id="ARBA00001946"/>
    </source>
</evidence>
<dbReference type="PROSITE" id="PS00909">
    <property type="entry name" value="MR_MLE_2"/>
    <property type="match status" value="1"/>
</dbReference>
<reference evidence="5 6" key="1">
    <citation type="submission" date="2016-11" db="EMBL/GenBank/DDBJ databases">
        <authorList>
            <person name="Jaros S."/>
            <person name="Januszkiewicz K."/>
            <person name="Wedrychowicz H."/>
        </authorList>
    </citation>
    <scope>NUCLEOTIDE SEQUENCE [LARGE SCALE GENOMIC DNA]</scope>
    <source>
        <strain evidence="5 6">CGMCC 1.10190</strain>
    </source>
</reference>
<dbReference type="InterPro" id="IPR018110">
    <property type="entry name" value="Mandel_Rmase/mucon_lact_enz_CS"/>
</dbReference>
<dbReference type="InterPro" id="IPR013341">
    <property type="entry name" value="Mandelate_racemase_N_dom"/>
</dbReference>
<dbReference type="InterPro" id="IPR013342">
    <property type="entry name" value="Mandelate_racemase_C"/>
</dbReference>
<keyword evidence="3" id="KW-0460">Magnesium</keyword>
<accession>A0A1M5X931</accession>
<dbReference type="CDD" id="cd03316">
    <property type="entry name" value="MR_like"/>
    <property type="match status" value="1"/>
</dbReference>
<evidence type="ECO:0000313" key="6">
    <source>
        <dbReference type="Proteomes" id="UP000184226"/>
    </source>
</evidence>
<dbReference type="GO" id="GO:0009063">
    <property type="term" value="P:amino acid catabolic process"/>
    <property type="evidence" value="ECO:0007669"/>
    <property type="project" value="InterPro"/>
</dbReference>
<dbReference type="InterPro" id="IPR029017">
    <property type="entry name" value="Enolase-like_N"/>
</dbReference>
<dbReference type="SUPFAM" id="SSF54826">
    <property type="entry name" value="Enolase N-terminal domain-like"/>
    <property type="match status" value="1"/>
</dbReference>
<gene>
    <name evidence="5" type="ORF">SAMN04488135_106237</name>
</gene>
<comment type="cofactor">
    <cofactor evidence="1">
        <name>Mg(2+)</name>
        <dbReference type="ChEBI" id="CHEBI:18420"/>
    </cofactor>
</comment>
<dbReference type="RefSeq" id="WP_073103743.1">
    <property type="nucleotide sequence ID" value="NZ_FQXE01000006.1"/>
</dbReference>
<evidence type="ECO:0000256" key="3">
    <source>
        <dbReference type="ARBA" id="ARBA00022842"/>
    </source>
</evidence>
<dbReference type="GO" id="GO:0016052">
    <property type="term" value="P:carbohydrate catabolic process"/>
    <property type="evidence" value="ECO:0007669"/>
    <property type="project" value="TreeGrafter"/>
</dbReference>
<dbReference type="PROSITE" id="PS00908">
    <property type="entry name" value="MR_MLE_1"/>
    <property type="match status" value="1"/>
</dbReference>
<organism evidence="5 6">
    <name type="scientific">Pollutimonas bauzanensis</name>
    <dbReference type="NCBI Taxonomy" id="658167"/>
    <lineage>
        <taxon>Bacteria</taxon>
        <taxon>Pseudomonadati</taxon>
        <taxon>Pseudomonadota</taxon>
        <taxon>Betaproteobacteria</taxon>
        <taxon>Burkholderiales</taxon>
        <taxon>Alcaligenaceae</taxon>
        <taxon>Pollutimonas</taxon>
    </lineage>
</organism>
<dbReference type="Pfam" id="PF13378">
    <property type="entry name" value="MR_MLE_C"/>
    <property type="match status" value="1"/>
</dbReference>
<dbReference type="Pfam" id="PF02746">
    <property type="entry name" value="MR_MLE_N"/>
    <property type="match status" value="1"/>
</dbReference>
<proteinExistence type="predicted"/>
<dbReference type="EMBL" id="FQXE01000006">
    <property type="protein sequence ID" value="SHH96347.1"/>
    <property type="molecule type" value="Genomic_DNA"/>
</dbReference>
<keyword evidence="6" id="KW-1185">Reference proteome</keyword>
<dbReference type="PANTHER" id="PTHR13794">
    <property type="entry name" value="ENOLASE SUPERFAMILY, MANDELATE RACEMASE"/>
    <property type="match status" value="1"/>
</dbReference>
<dbReference type="GO" id="GO:0016836">
    <property type="term" value="F:hydro-lyase activity"/>
    <property type="evidence" value="ECO:0007669"/>
    <property type="project" value="TreeGrafter"/>
</dbReference>
<dbReference type="AlphaFoldDB" id="A0A1M5X931"/>
<dbReference type="OrthoDB" id="8609034at2"/>
<feature type="domain" description="Mandelate racemase/muconate lactonizing enzyme C-terminal" evidence="4">
    <location>
        <begin position="144"/>
        <end position="243"/>
    </location>
</feature>
<dbReference type="SMART" id="SM00922">
    <property type="entry name" value="MR_MLE"/>
    <property type="match status" value="1"/>
</dbReference>
<dbReference type="STRING" id="658167.SAMN04488135_106237"/>
<dbReference type="Gene3D" id="3.30.390.10">
    <property type="entry name" value="Enolase-like, N-terminal domain"/>
    <property type="match status" value="1"/>
</dbReference>
<protein>
    <submittedName>
        <fullName evidence="5">L-alanine-DL-glutamate epimerase</fullName>
    </submittedName>
</protein>
<dbReference type="GO" id="GO:0000287">
    <property type="term" value="F:magnesium ion binding"/>
    <property type="evidence" value="ECO:0007669"/>
    <property type="project" value="TreeGrafter"/>
</dbReference>
<keyword evidence="2" id="KW-0479">Metal-binding</keyword>
<dbReference type="SUPFAM" id="SSF51604">
    <property type="entry name" value="Enolase C-terminal domain-like"/>
    <property type="match status" value="1"/>
</dbReference>
<dbReference type="InterPro" id="IPR036849">
    <property type="entry name" value="Enolase-like_C_sf"/>
</dbReference>
<evidence type="ECO:0000313" key="5">
    <source>
        <dbReference type="EMBL" id="SHH96347.1"/>
    </source>
</evidence>
<dbReference type="Gene3D" id="3.20.20.120">
    <property type="entry name" value="Enolase-like C-terminal domain"/>
    <property type="match status" value="1"/>
</dbReference>
<dbReference type="PANTHER" id="PTHR13794:SF58">
    <property type="entry name" value="MITOCHONDRIAL ENOLASE SUPERFAMILY MEMBER 1"/>
    <property type="match status" value="1"/>
</dbReference>
<evidence type="ECO:0000259" key="4">
    <source>
        <dbReference type="SMART" id="SM00922"/>
    </source>
</evidence>
<dbReference type="Proteomes" id="UP000184226">
    <property type="component" value="Unassembled WGS sequence"/>
</dbReference>
<evidence type="ECO:0000256" key="2">
    <source>
        <dbReference type="ARBA" id="ARBA00022723"/>
    </source>
</evidence>
<dbReference type="InterPro" id="IPR029065">
    <property type="entry name" value="Enolase_C-like"/>
</dbReference>
<sequence>MKISAIETYLVSSPLDVIWKTGIGTGTRRDELLVVVRTDEGLYGLGSSYHSHAPLAVKAIIDEKLAPMALGESALDIQGVWEKLYYGSVYLGASAVSAMSGIDIALWDILGKVSGQPVARLLGGGGVEKVVAYVGCMVLGHKPLEELLQEAKSYADQGYRAIKVRGGAGVERDIEVVRAARELLGPKVDVMIDMNASYSWPEALRVAKGLGEVGAFWMEDPFDFTVANHHVEVGRLTRAGLVPIASGGNVYSRYDVLNLFKQGGVDFITPDAVKCGGISEAIKVAHLASAHNILVAPHTLSGLGQVANVHFAAAIPSHVRAHVEWDPSPKNPLRDALLTNPIKFEDGYLHVPQGPGLGTDINWDVLKELPFDTGEEISGHGRPRQRRWNPA</sequence>
<name>A0A1M5X931_9BURK</name>